<evidence type="ECO:0000256" key="15">
    <source>
        <dbReference type="PROSITE-ProRule" id="PRU00175"/>
    </source>
</evidence>
<sequence length="1645" mass="183252">MSKKFKSQASSSRAAAGAFGSFGGFSGTFGNDGREPSSLTYITEPPDLSRISEQQVVIAFKNFQKKDDTTRTKSLEELKDYVVSVEEKNGTLDNGFLDAWVKIYPRASIDTSRRVRQLAHMIQGLVSCLVGKRIVPQLPKVVGAWLAGIYDNDRPVQRVALDSFTKVFTTEEKRSNVWKIYQSSTLDFIDDVILHQTPLTLSDERTVKRDDAEAKYARVVGAALMLFNRIIGMALESLSRCFQAQILIFVWTGNSPNDDLQKNAPEIEKILSSKTLWGFCNHEDPFVRRSTYTLLRVVVSREPGWVDWKLISSAIIGKSLSLPQLGSSSELSEALLVLTSSRPHVWTDDYIGKTSASKRLRQYIQKGSQGGSGSFWSNLDKLLRIIPREILVGADKTSSDDTVNISSAVALTEAIQEGLTAREEPRQNLVTGWKAYIRVGSWLGILIPQDQRSEFIQQRLAPLAMRYVRPDPESSQWALPSQQAQDICADFLAVLISHEHGKELEPLWTKLANDLVEAVKLSSPEQSRDFNASQDAICSEARRLFSLEPTVLSRITGAESESTTQSVFEKVNLGLVESCLQVLRSRNGKPYGAAGVVEECVCTMPSIAKHSQELLRFVQSEAPDMLFTPSGNQVISIILACREWEGYSSSFESVVERALQLEPEQSNAHILQNLLSNIDFNEVGDKEKLQTLVMRALNKACKGSEPHWQIIRVVLKNPSSRNGLTDRIFLTIVDSLGEEEGVFDVLNGLNSLGKTVPTAIKDFQHGPYGSKLTEKLLYLAESPSEDIAALTESLIKSFRETVVGDTSSRSKIEILKNGFRHAGEESLSIESLSAIAGDLLQQIEDGKTDFTVKDILPSASDWENALAPFLRIPPRPSTAITSPLLGAVHLVQPDISDSLKNLWLSVPRDSNRCTAAFRVTAFITKLMSSFDLVTKLDSDDLESLFVSFPLALQLIDDDLSIENCNGISGVELADQRDEYLELVIQGRAVINKWMHSKASLKSSQDTSISSYFVALWEEKLDQLNETFAVDYRIGQTFVKLMTSLDINKSSDDVAKICRDGRTANAIRSASWFSVLRSSILTNSVGSRICNELVADSTGLKPDGSTSQGLRKLVLLNILLSGEEDVVSTIPTQRLVFLTKNLLECLQSDALSLGLKAEILQTLAFVLLGLSEIYGSHWEEIIKALISIFKEVGGGEEGLPLLVSGFRLFVCLKNLLEGECNDDLQDTWSDQKTDLYEALISTIGRFDSSTVYHQPRDVAVDLLRRIISTIPVENLKDVRVSAVFPLLTSHSRAVQRTAYALLHRYIPQSQEQVSFDVALSKTAVSLPDELLSLLLETPSVDTILRSYEDDKTWTSVRSYLLSWKVVFDHFTNASLPVQEYYATNIKENNVLIPLLEFTFDFLQKSQGKLVDASKFDLQSFEPDQSESAEKEIQWLLVNLYYLCLKHLANMTKNWWIDTHKRIKGPVEAWTEKYISPAVVESAIQGVNEWLATQDPDEERALAVKMSPRTAEIIASILVDEESPPVSISISLPPAYPLHPALVVGRSRVLVDEKKWKSWLLTIQGVIMFANGSLVDGLLAFRRNVQGALRGQSECAICYSVISTDMQTPNKRCATCKNTFHSVCLFRWFKSSNQSTCPLCRNNFVYV</sequence>
<evidence type="ECO:0000259" key="17">
    <source>
        <dbReference type="PROSITE" id="PS50089"/>
    </source>
</evidence>
<keyword evidence="12 16" id="KW-0833">Ubl conjugation pathway</keyword>
<dbReference type="GO" id="GO:0061630">
    <property type="term" value="F:ubiquitin protein ligase activity"/>
    <property type="evidence" value="ECO:0007669"/>
    <property type="project" value="UniProtKB-UniRule"/>
</dbReference>
<dbReference type="Pfam" id="PF13639">
    <property type="entry name" value="zf-RING_2"/>
    <property type="match status" value="1"/>
</dbReference>
<dbReference type="PANTHER" id="PTHR12389:SF0">
    <property type="entry name" value="E3 UBIQUITIN-PROTEIN LIGASE LISTERIN"/>
    <property type="match status" value="1"/>
</dbReference>
<dbReference type="InterPro" id="IPR011016">
    <property type="entry name" value="Znf_RING-CH"/>
</dbReference>
<comment type="catalytic activity">
    <reaction evidence="1 16">
        <text>S-ubiquitinyl-[E2 ubiquitin-conjugating enzyme]-L-cysteine + [acceptor protein]-L-lysine = [E2 ubiquitin-conjugating enzyme]-L-cysteine + N(6)-ubiquitinyl-[acceptor protein]-L-lysine.</text>
        <dbReference type="EC" id="2.3.2.27"/>
    </reaction>
</comment>
<comment type="pathway">
    <text evidence="3 16">Protein modification; protein ubiquitination.</text>
</comment>
<dbReference type="InterPro" id="IPR013083">
    <property type="entry name" value="Znf_RING/FYVE/PHD"/>
</dbReference>
<evidence type="ECO:0000313" key="19">
    <source>
        <dbReference type="Proteomes" id="UP001150941"/>
    </source>
</evidence>
<keyword evidence="9 16" id="KW-0479">Metal-binding</keyword>
<dbReference type="OrthoDB" id="6108at2759"/>
<dbReference type="Pfam" id="PF22999">
    <property type="entry name" value="LTN1_E3_ligase_6th"/>
    <property type="match status" value="1"/>
</dbReference>
<evidence type="ECO:0000256" key="1">
    <source>
        <dbReference type="ARBA" id="ARBA00000900"/>
    </source>
</evidence>
<dbReference type="FunFam" id="3.30.40.10:FF:000038">
    <property type="entry name" value="E3 ubiquitin-protein ligase listerin"/>
    <property type="match status" value="1"/>
</dbReference>
<dbReference type="InterPro" id="IPR054477">
    <property type="entry name" value="LTN1_E3_ligase_6th"/>
</dbReference>
<evidence type="ECO:0000256" key="13">
    <source>
        <dbReference type="ARBA" id="ARBA00022833"/>
    </source>
</evidence>
<reference evidence="18" key="1">
    <citation type="submission" date="2022-11" db="EMBL/GenBank/DDBJ databases">
        <authorList>
            <person name="Petersen C."/>
        </authorList>
    </citation>
    <scope>NUCLEOTIDE SEQUENCE</scope>
    <source>
        <strain evidence="18">IBT 19713</strain>
    </source>
</reference>
<dbReference type="InterPro" id="IPR054476">
    <property type="entry name" value="Ltn1_N"/>
</dbReference>
<accession>A0A9W9PK50</accession>
<dbReference type="Proteomes" id="UP001150941">
    <property type="component" value="Unassembled WGS sequence"/>
</dbReference>
<keyword evidence="19" id="KW-1185">Reference proteome</keyword>
<organism evidence="18 19">
    <name type="scientific">Penicillium chermesinum</name>
    <dbReference type="NCBI Taxonomy" id="63820"/>
    <lineage>
        <taxon>Eukaryota</taxon>
        <taxon>Fungi</taxon>
        <taxon>Dikarya</taxon>
        <taxon>Ascomycota</taxon>
        <taxon>Pezizomycotina</taxon>
        <taxon>Eurotiomycetes</taxon>
        <taxon>Eurotiomycetidae</taxon>
        <taxon>Eurotiales</taxon>
        <taxon>Aspergillaceae</taxon>
        <taxon>Penicillium</taxon>
    </lineage>
</organism>
<comment type="subcellular location">
    <subcellularLocation>
        <location evidence="2">Cytoplasm</location>
        <location evidence="2">Cytosol</location>
    </subcellularLocation>
</comment>
<evidence type="ECO:0000256" key="12">
    <source>
        <dbReference type="ARBA" id="ARBA00022786"/>
    </source>
</evidence>
<dbReference type="GO" id="GO:0008270">
    <property type="term" value="F:zinc ion binding"/>
    <property type="evidence" value="ECO:0007669"/>
    <property type="project" value="UniProtKB-KW"/>
</dbReference>
<evidence type="ECO:0000256" key="11">
    <source>
        <dbReference type="ARBA" id="ARBA00022771"/>
    </source>
</evidence>
<evidence type="ECO:0000256" key="6">
    <source>
        <dbReference type="ARBA" id="ARBA00017157"/>
    </source>
</evidence>
<dbReference type="EC" id="2.3.2.27" evidence="5 16"/>
<dbReference type="SMART" id="SM01197">
    <property type="entry name" value="FANCL_C"/>
    <property type="match status" value="1"/>
</dbReference>
<keyword evidence="8 16" id="KW-0808">Transferase</keyword>
<dbReference type="Pfam" id="PF23009">
    <property type="entry name" value="UBC_like"/>
    <property type="match status" value="1"/>
</dbReference>
<evidence type="ECO:0000256" key="3">
    <source>
        <dbReference type="ARBA" id="ARBA00004906"/>
    </source>
</evidence>
<dbReference type="SUPFAM" id="SSF48371">
    <property type="entry name" value="ARM repeat"/>
    <property type="match status" value="1"/>
</dbReference>
<dbReference type="CDD" id="cd16491">
    <property type="entry name" value="RING-CH-C4HC3_LTN1"/>
    <property type="match status" value="1"/>
</dbReference>
<name>A0A9W9PK50_9EURO</name>
<evidence type="ECO:0000256" key="9">
    <source>
        <dbReference type="ARBA" id="ARBA00022723"/>
    </source>
</evidence>
<dbReference type="GO" id="GO:0005829">
    <property type="term" value="C:cytosol"/>
    <property type="evidence" value="ECO:0007669"/>
    <property type="project" value="UniProtKB-SubCell"/>
</dbReference>
<dbReference type="SMART" id="SM00744">
    <property type="entry name" value="RINGv"/>
    <property type="match status" value="1"/>
</dbReference>
<dbReference type="Gene3D" id="3.30.40.10">
    <property type="entry name" value="Zinc/RING finger domain, C3HC4 (zinc finger)"/>
    <property type="match status" value="1"/>
</dbReference>
<evidence type="ECO:0000256" key="14">
    <source>
        <dbReference type="ARBA" id="ARBA00055150"/>
    </source>
</evidence>
<comment type="subunit">
    <text evidence="16">Component of the ribosome quality control complex (RQC).</text>
</comment>
<dbReference type="InterPro" id="IPR039804">
    <property type="entry name" value="RING-CH-C4HC3_LTN1"/>
</dbReference>
<dbReference type="EMBL" id="JAPQKS010000002">
    <property type="protein sequence ID" value="KAJ5247451.1"/>
    <property type="molecule type" value="Genomic_DNA"/>
</dbReference>
<keyword evidence="11 15" id="KW-0863">Zinc-finger</keyword>
<evidence type="ECO:0000256" key="8">
    <source>
        <dbReference type="ARBA" id="ARBA00022679"/>
    </source>
</evidence>
<dbReference type="InterPro" id="IPR016024">
    <property type="entry name" value="ARM-type_fold"/>
</dbReference>
<dbReference type="Pfam" id="PF23280">
    <property type="entry name" value="TPR_26"/>
    <property type="match status" value="1"/>
</dbReference>
<dbReference type="InterPro" id="IPR054478">
    <property type="entry name" value="LTN1_UBC"/>
</dbReference>
<evidence type="ECO:0000313" key="18">
    <source>
        <dbReference type="EMBL" id="KAJ5247451.1"/>
    </source>
</evidence>
<dbReference type="GO" id="GO:1990112">
    <property type="term" value="C:RQC complex"/>
    <property type="evidence" value="ECO:0007669"/>
    <property type="project" value="UniProtKB-UniRule"/>
</dbReference>
<comment type="caution">
    <text evidence="18">The sequence shown here is derived from an EMBL/GenBank/DDBJ whole genome shotgun (WGS) entry which is preliminary data.</text>
</comment>
<evidence type="ECO:0000256" key="7">
    <source>
        <dbReference type="ARBA" id="ARBA00022490"/>
    </source>
</evidence>
<comment type="similarity">
    <text evidence="4 16">Belongs to the LTN1 family.</text>
</comment>
<evidence type="ECO:0000256" key="2">
    <source>
        <dbReference type="ARBA" id="ARBA00004514"/>
    </source>
</evidence>
<dbReference type="GO" id="GO:0043023">
    <property type="term" value="F:ribosomal large subunit binding"/>
    <property type="evidence" value="ECO:0007669"/>
    <property type="project" value="TreeGrafter"/>
</dbReference>
<dbReference type="GO" id="GO:0072344">
    <property type="term" value="P:rescue of stalled ribosome"/>
    <property type="evidence" value="ECO:0007669"/>
    <property type="project" value="UniProtKB-UniRule"/>
</dbReference>
<dbReference type="SMART" id="SM00184">
    <property type="entry name" value="RING"/>
    <property type="match status" value="1"/>
</dbReference>
<dbReference type="GeneID" id="83199034"/>
<protein>
    <recommendedName>
        <fullName evidence="6 16">E3 ubiquitin-protein ligase listerin</fullName>
        <ecNumber evidence="5 16">2.3.2.27</ecNumber>
    </recommendedName>
    <alternativeName>
        <fullName evidence="16">RING-type E3 ubiquitin transferase listerin</fullName>
    </alternativeName>
</protein>
<gene>
    <name evidence="18" type="ORF">N7468_002434</name>
</gene>
<dbReference type="InterPro" id="IPR001841">
    <property type="entry name" value="Znf_RING"/>
</dbReference>
<dbReference type="PANTHER" id="PTHR12389">
    <property type="entry name" value="ZINC FINGER PROTEIN 294"/>
    <property type="match status" value="1"/>
</dbReference>
<evidence type="ECO:0000256" key="5">
    <source>
        <dbReference type="ARBA" id="ARBA00012483"/>
    </source>
</evidence>
<keyword evidence="10" id="KW-0677">Repeat</keyword>
<evidence type="ECO:0000256" key="4">
    <source>
        <dbReference type="ARBA" id="ARBA00007997"/>
    </source>
</evidence>
<dbReference type="RefSeq" id="XP_058334872.1">
    <property type="nucleotide sequence ID" value="XM_058471731.1"/>
</dbReference>
<reference evidence="18" key="2">
    <citation type="journal article" date="2023" name="IMA Fungus">
        <title>Comparative genomic study of the Penicillium genus elucidates a diverse pangenome and 15 lateral gene transfer events.</title>
        <authorList>
            <person name="Petersen C."/>
            <person name="Sorensen T."/>
            <person name="Nielsen M.R."/>
            <person name="Sondergaard T.E."/>
            <person name="Sorensen J.L."/>
            <person name="Fitzpatrick D.A."/>
            <person name="Frisvad J.C."/>
            <person name="Nielsen K.L."/>
        </authorList>
    </citation>
    <scope>NUCLEOTIDE SEQUENCE</scope>
    <source>
        <strain evidence="18">IBT 19713</strain>
    </source>
</reference>
<feature type="domain" description="RING-type" evidence="17">
    <location>
        <begin position="1593"/>
        <end position="1639"/>
    </location>
</feature>
<keyword evidence="13 16" id="KW-0862">Zinc</keyword>
<evidence type="ECO:0000256" key="10">
    <source>
        <dbReference type="ARBA" id="ARBA00022737"/>
    </source>
</evidence>
<dbReference type="InterPro" id="IPR057030">
    <property type="entry name" value="TPR_Rkr-1"/>
</dbReference>
<evidence type="ECO:0000256" key="16">
    <source>
        <dbReference type="RuleBase" id="RU367090"/>
    </source>
</evidence>
<dbReference type="InterPro" id="IPR039795">
    <property type="entry name" value="LTN1/Rkr1"/>
</dbReference>
<keyword evidence="7" id="KW-0963">Cytoplasm</keyword>
<comment type="function">
    <text evidence="16">E3 ubiquitin-protein ligase. Component of the ribosome quality control complex (RQC), a ribosome-associated complex that mediates ubiquitination and extraction of incompletely synthesized nascent chains for proteasomal degradation.</text>
</comment>
<dbReference type="Pfam" id="PF22958">
    <property type="entry name" value="Ltn1_1st"/>
    <property type="match status" value="1"/>
</dbReference>
<dbReference type="PROSITE" id="PS50089">
    <property type="entry name" value="ZF_RING_2"/>
    <property type="match status" value="1"/>
</dbReference>
<proteinExistence type="inferred from homology"/>
<comment type="function">
    <text evidence="14">E3 ubiquitin-protein ligase component of the ribosome quality control complex (RQC), a ribosome-associated complex that mediates ubiquitination and extraction of incompletely synthesized nascent chains for proteasomal degradation. Mediates ubiquitination of proteins derived from mRNAs lacking stop codons (non-stop proteins) and other translation arrest products induced by poly-lysine sequences and tandem rare codons. Ubiquitination leads to CDC48 recruitment for extraction and degradation of the incomplete translation product. May indirectly play a role in chromatin function and transcription.</text>
</comment>
<dbReference type="GO" id="GO:1990116">
    <property type="term" value="P:ribosome-associated ubiquitin-dependent protein catabolic process"/>
    <property type="evidence" value="ECO:0007669"/>
    <property type="project" value="UniProtKB-UniRule"/>
</dbReference>
<dbReference type="SUPFAM" id="SSF57850">
    <property type="entry name" value="RING/U-box"/>
    <property type="match status" value="1"/>
</dbReference>